<feature type="binding site" evidence="6">
    <location>
        <position position="328"/>
    </location>
    <ligand>
        <name>Mn(2+)</name>
        <dbReference type="ChEBI" id="CHEBI:29035"/>
        <label>1</label>
    </ligand>
</feature>
<feature type="binding site" evidence="6">
    <location>
        <position position="12"/>
    </location>
    <ligand>
        <name>Mn(2+)</name>
        <dbReference type="ChEBI" id="CHEBI:29035"/>
        <label>1</label>
    </ligand>
</feature>
<feature type="domain" description="Metalloenzyme" evidence="8">
    <location>
        <begin position="5"/>
        <end position="380"/>
    </location>
</feature>
<dbReference type="NCBIfam" id="TIGR01696">
    <property type="entry name" value="deoB"/>
    <property type="match status" value="1"/>
</dbReference>
<evidence type="ECO:0000313" key="9">
    <source>
        <dbReference type="EMBL" id="PST42508.1"/>
    </source>
</evidence>
<feature type="binding site" evidence="6">
    <location>
        <position position="329"/>
    </location>
    <ligand>
        <name>Mn(2+)</name>
        <dbReference type="ChEBI" id="CHEBI:29035"/>
        <label>1</label>
    </ligand>
</feature>
<dbReference type="Gene3D" id="3.40.720.10">
    <property type="entry name" value="Alkaline Phosphatase, subunit A"/>
    <property type="match status" value="1"/>
</dbReference>
<dbReference type="GO" id="GO:0000287">
    <property type="term" value="F:magnesium ion binding"/>
    <property type="evidence" value="ECO:0007669"/>
    <property type="project" value="UniProtKB-UniRule"/>
</dbReference>
<keyword evidence="3 6" id="KW-0479">Metal-binding</keyword>
<comment type="catalytic activity">
    <reaction evidence="6">
        <text>alpha-D-ribose 1-phosphate = D-ribose 5-phosphate</text>
        <dbReference type="Rhea" id="RHEA:18793"/>
        <dbReference type="ChEBI" id="CHEBI:57720"/>
        <dbReference type="ChEBI" id="CHEBI:78346"/>
        <dbReference type="EC" id="5.4.2.7"/>
    </reaction>
</comment>
<dbReference type="GO" id="GO:0009117">
    <property type="term" value="P:nucleotide metabolic process"/>
    <property type="evidence" value="ECO:0007669"/>
    <property type="project" value="UniProtKB-UniRule"/>
</dbReference>
<dbReference type="PANTHER" id="PTHR21110">
    <property type="entry name" value="PHOSPHOPENTOMUTASE"/>
    <property type="match status" value="1"/>
</dbReference>
<keyword evidence="5 6" id="KW-0413">Isomerase</keyword>
<keyword evidence="10" id="KW-1185">Reference proteome</keyword>
<dbReference type="FunFam" id="3.30.70.1250:FF:000001">
    <property type="entry name" value="Phosphopentomutase"/>
    <property type="match status" value="1"/>
</dbReference>
<dbReference type="UniPathway" id="UPA00087">
    <property type="reaction ID" value="UER00173"/>
</dbReference>
<dbReference type="EMBL" id="PYLQ01000004">
    <property type="protein sequence ID" value="PST42508.1"/>
    <property type="molecule type" value="Genomic_DNA"/>
</dbReference>
<dbReference type="PANTHER" id="PTHR21110:SF0">
    <property type="entry name" value="PHOSPHOPENTOMUTASE"/>
    <property type="match status" value="1"/>
</dbReference>
<dbReference type="NCBIfam" id="NF003766">
    <property type="entry name" value="PRK05362.1"/>
    <property type="match status" value="1"/>
</dbReference>
<sequence>MKFNRIFLIVCDSMGIGNAKDAKKYNDFGANTVGHICSICDGLNIPTLQNLGFGNLGDFKGVAKTQNPQAYILKLNEASNGKDTMTGHWEMMGLKTEKPFITFTDTGFPKEFIDLFEKKTGRKCVGNIACSGTKILDMYGEHQIKTGDWIVYTSADSVFQIAANEDIIPLEELYHACQIAREIAMDDKWKVGRVIARPYIGTKEGHFTRTSNRHDYALAPFSKTALDSLKDAGLDVIGVGKIPDIFVDQGITRKIKTVSNEDGMNKTIELASGNFNGLAFINLVDFDAVYGHRRNAAGYGKAIEEFDVQLGELINELKNDDLLMVTADHGNDPTYRGTDHTREQVPLIIYSKQFNEMKVLNDSNSFGIIGSTICDNFNVKYNGIGSSILELLK</sequence>
<dbReference type="GO" id="GO:0008973">
    <property type="term" value="F:phosphopentomutase activity"/>
    <property type="evidence" value="ECO:0007669"/>
    <property type="project" value="UniProtKB-UniRule"/>
</dbReference>
<protein>
    <recommendedName>
        <fullName evidence="6 7">Phosphopentomutase</fullName>
        <ecNumber evidence="6 7">5.4.2.7</ecNumber>
    </recommendedName>
    <alternativeName>
        <fullName evidence="6">Phosphodeoxyribomutase</fullName>
    </alternativeName>
</protein>
<proteinExistence type="inferred from homology"/>
<keyword evidence="4 6" id="KW-0464">Manganese</keyword>
<dbReference type="EC" id="5.4.2.7" evidence="6 7"/>
<accession>A0A2T3G4S1</accession>
<dbReference type="InterPro" id="IPR010045">
    <property type="entry name" value="DeoB"/>
</dbReference>
<comment type="pathway">
    <text evidence="6">Carbohydrate degradation; 2-deoxy-D-ribose 1-phosphate degradation; D-glyceraldehyde 3-phosphate and acetaldehyde from 2-deoxy-alpha-D-ribose 1-phosphate: step 1/2.</text>
</comment>
<evidence type="ECO:0000259" key="8">
    <source>
        <dbReference type="Pfam" id="PF01676"/>
    </source>
</evidence>
<comment type="caution">
    <text evidence="9">The sequence shown here is derived from an EMBL/GenBank/DDBJ whole genome shotgun (WGS) entry which is preliminary data.</text>
</comment>
<feature type="binding site" evidence="6">
    <location>
        <position position="292"/>
    </location>
    <ligand>
        <name>Mn(2+)</name>
        <dbReference type="ChEBI" id="CHEBI:29035"/>
        <label>2</label>
    </ligand>
</feature>
<reference evidence="9 10" key="1">
    <citation type="journal article" date="2019" name="Int. J. Syst. Evol. Microbiol.">
        <title>Faecalibacillus intestinalis gen. nov., sp. nov. and Faecalibacillus faecis sp. nov., isolated from human faeces.</title>
        <authorList>
            <person name="Seo B."/>
            <person name="Jeon K."/>
            <person name="Baek I."/>
            <person name="Lee Y.M."/>
            <person name="Baek K."/>
            <person name="Ko G."/>
        </authorList>
    </citation>
    <scope>NUCLEOTIDE SEQUENCE [LARGE SCALE GENOMIC DNA]</scope>
    <source>
        <strain evidence="9 10">SNUG30099</strain>
    </source>
</reference>
<dbReference type="RefSeq" id="WP_107029435.1">
    <property type="nucleotide sequence ID" value="NZ_PYLQ01000004.1"/>
</dbReference>
<dbReference type="GO" id="GO:0043094">
    <property type="term" value="P:metabolic compound salvage"/>
    <property type="evidence" value="ECO:0007669"/>
    <property type="project" value="UniProtKB-UniRule"/>
</dbReference>
<evidence type="ECO:0000256" key="6">
    <source>
        <dbReference type="HAMAP-Rule" id="MF_00740"/>
    </source>
</evidence>
<comment type="cofactor">
    <cofactor evidence="6">
        <name>Mn(2+)</name>
        <dbReference type="ChEBI" id="CHEBI:29035"/>
    </cofactor>
    <text evidence="6">Binds 2 manganese ions.</text>
</comment>
<dbReference type="GO" id="GO:0006015">
    <property type="term" value="P:5-phosphoribose 1-diphosphate biosynthetic process"/>
    <property type="evidence" value="ECO:0007669"/>
    <property type="project" value="UniProtKB-UniPathway"/>
</dbReference>
<dbReference type="SUPFAM" id="SSF143856">
    <property type="entry name" value="DeoB insert domain-like"/>
    <property type="match status" value="1"/>
</dbReference>
<comment type="function">
    <text evidence="6">Isomerase that catalyzes the conversion of deoxy-ribose 1-phosphate (dRib-1-P) and ribose 1-phosphate (Rib-1-P) to deoxy-ribose 5-phosphate (dRib-5-P) and ribose 5-phosphate (Rib-5-P), respectively.</text>
</comment>
<dbReference type="HAMAP" id="MF_00740">
    <property type="entry name" value="Phosphopentomut"/>
    <property type="match status" value="1"/>
</dbReference>
<evidence type="ECO:0000313" key="10">
    <source>
        <dbReference type="Proteomes" id="UP000240974"/>
    </source>
</evidence>
<dbReference type="PIRSF" id="PIRSF001491">
    <property type="entry name" value="Ppentomutase"/>
    <property type="match status" value="1"/>
</dbReference>
<evidence type="ECO:0000256" key="2">
    <source>
        <dbReference type="ARBA" id="ARBA00022490"/>
    </source>
</evidence>
<gene>
    <name evidence="6" type="primary">deoB</name>
    <name evidence="9" type="ORF">C7U54_04350</name>
</gene>
<dbReference type="GO" id="GO:0030145">
    <property type="term" value="F:manganese ion binding"/>
    <property type="evidence" value="ECO:0007669"/>
    <property type="project" value="UniProtKB-UniRule"/>
</dbReference>
<dbReference type="InterPro" id="IPR017850">
    <property type="entry name" value="Alkaline_phosphatase_core_sf"/>
</dbReference>
<dbReference type="InterPro" id="IPR024052">
    <property type="entry name" value="Phosphopentomutase_DeoB_cap_sf"/>
</dbReference>
<dbReference type="GO" id="GO:0006018">
    <property type="term" value="P:2-deoxyribose 1-phosphate catabolic process"/>
    <property type="evidence" value="ECO:0007669"/>
    <property type="project" value="UniProtKB-UniRule"/>
</dbReference>
<evidence type="ECO:0000256" key="4">
    <source>
        <dbReference type="ARBA" id="ARBA00023211"/>
    </source>
</evidence>
<comment type="subcellular location">
    <subcellularLocation>
        <location evidence="6">Cytoplasm</location>
    </subcellularLocation>
</comment>
<dbReference type="InterPro" id="IPR006124">
    <property type="entry name" value="Metalloenzyme"/>
</dbReference>
<keyword evidence="2 6" id="KW-0963">Cytoplasm</keyword>
<comment type="catalytic activity">
    <reaction evidence="6">
        <text>2-deoxy-alpha-D-ribose 1-phosphate = 2-deoxy-D-ribose 5-phosphate</text>
        <dbReference type="Rhea" id="RHEA:27658"/>
        <dbReference type="ChEBI" id="CHEBI:57259"/>
        <dbReference type="ChEBI" id="CHEBI:62877"/>
        <dbReference type="EC" id="5.4.2.7"/>
    </reaction>
</comment>
<feature type="binding site" evidence="6">
    <location>
        <position position="340"/>
    </location>
    <ligand>
        <name>Mn(2+)</name>
        <dbReference type="ChEBI" id="CHEBI:29035"/>
        <label>2</label>
    </ligand>
</feature>
<dbReference type="AlphaFoldDB" id="A0A2T3G4S1"/>
<comment type="similarity">
    <text evidence="1 6">Belongs to the phosphopentomutase family.</text>
</comment>
<dbReference type="Gene3D" id="3.30.70.1250">
    <property type="entry name" value="Phosphopentomutase"/>
    <property type="match status" value="1"/>
</dbReference>
<feature type="binding site" evidence="6">
    <location>
        <position position="287"/>
    </location>
    <ligand>
        <name>Mn(2+)</name>
        <dbReference type="ChEBI" id="CHEBI:29035"/>
        <label>2</label>
    </ligand>
</feature>
<evidence type="ECO:0000256" key="1">
    <source>
        <dbReference type="ARBA" id="ARBA00010373"/>
    </source>
</evidence>
<evidence type="ECO:0000256" key="3">
    <source>
        <dbReference type="ARBA" id="ARBA00022723"/>
    </source>
</evidence>
<dbReference type="Proteomes" id="UP000240974">
    <property type="component" value="Unassembled WGS sequence"/>
</dbReference>
<evidence type="ECO:0000256" key="5">
    <source>
        <dbReference type="ARBA" id="ARBA00023235"/>
    </source>
</evidence>
<name>A0A2T3G4S1_9FIRM</name>
<organism evidence="9 10">
    <name type="scientific">Faecalibacillus intestinalis</name>
    <dbReference type="NCBI Taxonomy" id="1982626"/>
    <lineage>
        <taxon>Bacteria</taxon>
        <taxon>Bacillati</taxon>
        <taxon>Bacillota</taxon>
        <taxon>Erysipelotrichia</taxon>
        <taxon>Erysipelotrichales</taxon>
        <taxon>Coprobacillaceae</taxon>
        <taxon>Faecalibacillus</taxon>
    </lineage>
</organism>
<dbReference type="SUPFAM" id="SSF53649">
    <property type="entry name" value="Alkaline phosphatase-like"/>
    <property type="match status" value="1"/>
</dbReference>
<dbReference type="GO" id="GO:0005829">
    <property type="term" value="C:cytosol"/>
    <property type="evidence" value="ECO:0007669"/>
    <property type="project" value="TreeGrafter"/>
</dbReference>
<evidence type="ECO:0000256" key="7">
    <source>
        <dbReference type="NCBIfam" id="TIGR01696"/>
    </source>
</evidence>
<dbReference type="Pfam" id="PF01676">
    <property type="entry name" value="Metalloenzyme"/>
    <property type="match status" value="1"/>
</dbReference>
<dbReference type="CDD" id="cd16009">
    <property type="entry name" value="PPM"/>
    <property type="match status" value="1"/>
</dbReference>